<dbReference type="PROSITE" id="PS01095">
    <property type="entry name" value="GH18_1"/>
    <property type="match status" value="1"/>
</dbReference>
<dbReference type="Proteomes" id="UP000034291">
    <property type="component" value="Unassembled WGS sequence"/>
</dbReference>
<evidence type="ECO:0000256" key="5">
    <source>
        <dbReference type="ARBA" id="ARBA00022801"/>
    </source>
</evidence>
<dbReference type="CDD" id="cd00118">
    <property type="entry name" value="LysM"/>
    <property type="match status" value="1"/>
</dbReference>
<dbReference type="InterPro" id="IPR036861">
    <property type="entry name" value="Endochitinase-like_sf"/>
</dbReference>
<dbReference type="Pfam" id="PF01476">
    <property type="entry name" value="LysM"/>
    <property type="match status" value="1"/>
</dbReference>
<feature type="domain" description="LysM" evidence="12">
    <location>
        <begin position="268"/>
        <end position="313"/>
    </location>
</feature>
<keyword evidence="10" id="KW-0624">Polysaccharide degradation</keyword>
<dbReference type="Gene3D" id="3.10.350.10">
    <property type="entry name" value="LysM domain"/>
    <property type="match status" value="1"/>
</dbReference>
<comment type="similarity">
    <text evidence="2">Belongs to the glycosyl hydrolase 18 family. Chitinase class V subfamily.</text>
</comment>
<dbReference type="InterPro" id="IPR001579">
    <property type="entry name" value="Glyco_hydro_18_chit_AS"/>
</dbReference>
<feature type="domain" description="GH18" evidence="13">
    <location>
        <begin position="475"/>
        <end position="840"/>
    </location>
</feature>
<reference evidence="14 15" key="1">
    <citation type="submission" date="2015-02" db="EMBL/GenBank/DDBJ databases">
        <title>Draft Genome Sequences of Two Closely-Related Aflatoxigenic Aspergillus Species Obtained from the Cote d'Ivoire.</title>
        <authorList>
            <person name="Moore G.G."/>
            <person name="Beltz S.B."/>
            <person name="Mack B.M."/>
        </authorList>
    </citation>
    <scope>NUCLEOTIDE SEQUENCE [LARGE SCALE GENOMIC DNA]</scope>
    <source>
        <strain evidence="14 15">SRRC1468</strain>
    </source>
</reference>
<dbReference type="SUPFAM" id="SSF54556">
    <property type="entry name" value="Chitinase insertion domain"/>
    <property type="match status" value="1"/>
</dbReference>
<dbReference type="GO" id="GO:0008061">
    <property type="term" value="F:chitin binding"/>
    <property type="evidence" value="ECO:0007669"/>
    <property type="project" value="UniProtKB-KW"/>
</dbReference>
<dbReference type="PANTHER" id="PTHR47700">
    <property type="entry name" value="V CHITINASE, PUTATIVE (AFU_ORTHOLOGUE AFUA_6G13720)-RELATED"/>
    <property type="match status" value="1"/>
</dbReference>
<keyword evidence="8" id="KW-0119">Carbohydrate metabolism</keyword>
<dbReference type="Gene3D" id="3.20.20.80">
    <property type="entry name" value="Glycosidases"/>
    <property type="match status" value="1"/>
</dbReference>
<dbReference type="InterPro" id="IPR001223">
    <property type="entry name" value="Glyco_hydro18_cat"/>
</dbReference>
<accession>A0A0F8WFG8</accession>
<gene>
    <name evidence="14" type="ORF">ARAM_000540</name>
</gene>
<evidence type="ECO:0000256" key="1">
    <source>
        <dbReference type="ARBA" id="ARBA00000822"/>
    </source>
</evidence>
<dbReference type="EMBL" id="JZBS01002966">
    <property type="protein sequence ID" value="KKK16615.1"/>
    <property type="molecule type" value="Genomic_DNA"/>
</dbReference>
<keyword evidence="5 11" id="KW-0378">Hydrolase</keyword>
<evidence type="ECO:0000256" key="4">
    <source>
        <dbReference type="ARBA" id="ARBA00022669"/>
    </source>
</evidence>
<keyword evidence="7" id="KW-0843">Virulence</keyword>
<dbReference type="SUPFAM" id="SSF51445">
    <property type="entry name" value="(Trans)glycosidases"/>
    <property type="match status" value="1"/>
</dbReference>
<dbReference type="Gene3D" id="3.10.50.10">
    <property type="match status" value="1"/>
</dbReference>
<dbReference type="EC" id="3.2.1.14" evidence="3"/>
<dbReference type="Pfam" id="PF00704">
    <property type="entry name" value="Glyco_hydro_18"/>
    <property type="match status" value="1"/>
</dbReference>
<dbReference type="InterPro" id="IPR011583">
    <property type="entry name" value="Chitinase_II/V-like_cat"/>
</dbReference>
<dbReference type="InterPro" id="IPR036779">
    <property type="entry name" value="LysM_dom_sf"/>
</dbReference>
<keyword evidence="15" id="KW-1185">Reference proteome</keyword>
<dbReference type="PROSITE" id="PS51910">
    <property type="entry name" value="GH18_2"/>
    <property type="match status" value="1"/>
</dbReference>
<name>A0A0F8WFG8_9EURO</name>
<dbReference type="STRING" id="308745.A0A0F8WFG8"/>
<evidence type="ECO:0000259" key="12">
    <source>
        <dbReference type="PROSITE" id="PS51782"/>
    </source>
</evidence>
<dbReference type="GO" id="GO:0006032">
    <property type="term" value="P:chitin catabolic process"/>
    <property type="evidence" value="ECO:0007669"/>
    <property type="project" value="UniProtKB-KW"/>
</dbReference>
<keyword evidence="4" id="KW-0147">Chitin-binding</keyword>
<dbReference type="InterPro" id="IPR018392">
    <property type="entry name" value="LysM"/>
</dbReference>
<evidence type="ECO:0000313" key="15">
    <source>
        <dbReference type="Proteomes" id="UP000034291"/>
    </source>
</evidence>
<evidence type="ECO:0000256" key="2">
    <source>
        <dbReference type="ARBA" id="ARBA00008682"/>
    </source>
</evidence>
<evidence type="ECO:0000256" key="8">
    <source>
        <dbReference type="ARBA" id="ARBA00023277"/>
    </source>
</evidence>
<organism evidence="14 15">
    <name type="scientific">Aspergillus rambellii</name>
    <dbReference type="NCBI Taxonomy" id="308745"/>
    <lineage>
        <taxon>Eukaryota</taxon>
        <taxon>Fungi</taxon>
        <taxon>Dikarya</taxon>
        <taxon>Ascomycota</taxon>
        <taxon>Pezizomycotina</taxon>
        <taxon>Eurotiomycetes</taxon>
        <taxon>Eurotiomycetidae</taxon>
        <taxon>Eurotiales</taxon>
        <taxon>Aspergillaceae</taxon>
        <taxon>Aspergillus</taxon>
        <taxon>Aspergillus subgen. Nidulantes</taxon>
    </lineage>
</organism>
<comment type="caution">
    <text evidence="14">The sequence shown here is derived from an EMBL/GenBank/DDBJ whole genome shotgun (WGS) entry which is preliminary data.</text>
</comment>
<evidence type="ECO:0000256" key="3">
    <source>
        <dbReference type="ARBA" id="ARBA00012729"/>
    </source>
</evidence>
<keyword evidence="9 11" id="KW-0326">Glycosidase</keyword>
<evidence type="ECO:0000256" key="11">
    <source>
        <dbReference type="RuleBase" id="RU000489"/>
    </source>
</evidence>
<dbReference type="PANTHER" id="PTHR47700:SF2">
    <property type="entry name" value="CHITINASE"/>
    <property type="match status" value="1"/>
</dbReference>
<evidence type="ECO:0000256" key="10">
    <source>
        <dbReference type="ARBA" id="ARBA00023326"/>
    </source>
</evidence>
<sequence length="840" mass="92213">MWPFEGASLATISAVPMAINVILSGLNSGPDLCLASCTWELANCTVFPIIESLSTCNKPVVLDPSTETSINAFETPGKTLTCVVADRDIISGHPSLGLNWELLPNSSNIWLELTVDDSNRSLDPDTLHFTLDRIPNYLPINLYSEPYSLYLYFNCTVVGIYCGNSTTDDFVAAPPTARHFQDPIIDVQALHSATKQICNEREEYSFGTTVDTTGSVTEVWRQVRSGHTIKCLQHSKYSTRVGESAVTRPIMADSMDTRHMYNKRHRCMAETVVFGDSCASLAYKCGISQDEFIDYNPEGGLCSSLRPGQLVCCTPRTPSRKPIMDENGSCASLTTNDNDTCSSIAAEYDLKPSDISYFNDGATWGWTGCDNIHGELRICLSEGIPPMPVPVSDAVCGPTVPGTKAPEYGIELSNLNPCPLNACCDTRGQCGITPEYCTPENGPTGNPGTAPPARRGCISNCGTNITNNLEGPSELIRIGYYESWNWDRPCLNLRARSINTSEYTHIHWGFATIDNKFNVAVNDTYGQWEGFLALKNVKRILSFGGWGYSLNSGSYDGLRDAMNPKNVDTFIGNILEFVEDNGLDGVDFDWEYPGLSSIPTVHLGSESDGPNYLAFLEKLWGVFPRKKSVSIAAPACFWNLKVFPIKAMSRHLSYIGNGITITTWLKIIARQEIVYEVMVRTPVPIVGISNKAVNLTETEYALAMITKAGVPSNMITVGISSYGRSFGMSEVGCVKPECRFEGPKSTAKPGICTRTPGVLANAEIEDLINDSEINESFYDPGSDSNILVYNDTQWVSYMDKVTKANRIAYYKSLNFAGYADWAIDLGYWSGDDGDPEGIRY</sequence>
<evidence type="ECO:0000256" key="6">
    <source>
        <dbReference type="ARBA" id="ARBA00023024"/>
    </source>
</evidence>
<proteinExistence type="inferred from homology"/>
<keyword evidence="6" id="KW-0146">Chitin degradation</keyword>
<protein>
    <recommendedName>
        <fullName evidence="3">chitinase</fullName>
        <ecNumber evidence="3">3.2.1.14</ecNumber>
    </recommendedName>
</protein>
<evidence type="ECO:0000313" key="14">
    <source>
        <dbReference type="EMBL" id="KKK16615.1"/>
    </source>
</evidence>
<dbReference type="SUPFAM" id="SSF54106">
    <property type="entry name" value="LysM domain"/>
    <property type="match status" value="1"/>
</dbReference>
<evidence type="ECO:0000256" key="9">
    <source>
        <dbReference type="ARBA" id="ARBA00023295"/>
    </source>
</evidence>
<dbReference type="SUPFAM" id="SSF57016">
    <property type="entry name" value="Plant lectins/antimicrobial peptides"/>
    <property type="match status" value="1"/>
</dbReference>
<dbReference type="InterPro" id="IPR029070">
    <property type="entry name" value="Chitinase_insertion_sf"/>
</dbReference>
<dbReference type="InterPro" id="IPR017853">
    <property type="entry name" value="GH"/>
</dbReference>
<dbReference type="PROSITE" id="PS51782">
    <property type="entry name" value="LYSM"/>
    <property type="match status" value="1"/>
</dbReference>
<dbReference type="OrthoDB" id="73875at2759"/>
<dbReference type="AlphaFoldDB" id="A0A0F8WFG8"/>
<dbReference type="GO" id="GO:0000272">
    <property type="term" value="P:polysaccharide catabolic process"/>
    <property type="evidence" value="ECO:0007669"/>
    <property type="project" value="UniProtKB-KW"/>
</dbReference>
<evidence type="ECO:0000256" key="7">
    <source>
        <dbReference type="ARBA" id="ARBA00023026"/>
    </source>
</evidence>
<dbReference type="SMART" id="SM00636">
    <property type="entry name" value="Glyco_18"/>
    <property type="match status" value="1"/>
</dbReference>
<dbReference type="InterPro" id="IPR053214">
    <property type="entry name" value="LysM12-like"/>
</dbReference>
<evidence type="ECO:0000259" key="13">
    <source>
        <dbReference type="PROSITE" id="PS51910"/>
    </source>
</evidence>
<dbReference type="GO" id="GO:0008843">
    <property type="term" value="F:endochitinase activity"/>
    <property type="evidence" value="ECO:0007669"/>
    <property type="project" value="UniProtKB-EC"/>
</dbReference>
<comment type="catalytic activity">
    <reaction evidence="1">
        <text>Random endo-hydrolysis of N-acetyl-beta-D-glucosaminide (1-&gt;4)-beta-linkages in chitin and chitodextrins.</text>
        <dbReference type="EC" id="3.2.1.14"/>
    </reaction>
</comment>